<dbReference type="InterPro" id="IPR040239">
    <property type="entry name" value="HcpB-like"/>
</dbReference>
<comment type="similarity">
    <text evidence="1">Belongs to the hcp beta-lactamase family.</text>
</comment>
<dbReference type="PANTHER" id="PTHR13891">
    <property type="entry name" value="CYTOCHROME C OXIDASE ASSEMBLY FACTOR 7"/>
    <property type="match status" value="1"/>
</dbReference>
<evidence type="ECO:0000256" key="2">
    <source>
        <dbReference type="ARBA" id="ARBA00022737"/>
    </source>
</evidence>
<feature type="signal peptide" evidence="3">
    <location>
        <begin position="1"/>
        <end position="20"/>
    </location>
</feature>
<proteinExistence type="inferred from homology"/>
<keyword evidence="2" id="KW-0677">Repeat</keyword>
<dbReference type="PANTHER" id="PTHR13891:SF1">
    <property type="entry name" value="CYTOCHROME C OXIDASE ASSEMBLY FACTOR 7"/>
    <property type="match status" value="1"/>
</dbReference>
<dbReference type="SMART" id="SM00671">
    <property type="entry name" value="SEL1"/>
    <property type="match status" value="7"/>
</dbReference>
<dbReference type="InterPro" id="IPR006597">
    <property type="entry name" value="Sel1-like"/>
</dbReference>
<evidence type="ECO:0000313" key="4">
    <source>
        <dbReference type="EMBL" id="SKA65569.1"/>
    </source>
</evidence>
<evidence type="ECO:0000313" key="5">
    <source>
        <dbReference type="Proteomes" id="UP000242432"/>
    </source>
</evidence>
<dbReference type="EMBL" id="FUXX01000030">
    <property type="protein sequence ID" value="SKA65569.1"/>
    <property type="molecule type" value="Genomic_DNA"/>
</dbReference>
<evidence type="ECO:0000256" key="3">
    <source>
        <dbReference type="SAM" id="SignalP"/>
    </source>
</evidence>
<accession>A0A1T4VKW0</accession>
<dbReference type="Gene3D" id="1.25.40.10">
    <property type="entry name" value="Tetratricopeptide repeat domain"/>
    <property type="match status" value="2"/>
</dbReference>
<keyword evidence="5" id="KW-1185">Reference proteome</keyword>
<dbReference type="SUPFAM" id="SSF81901">
    <property type="entry name" value="HCP-like"/>
    <property type="match status" value="3"/>
</dbReference>
<organism evidence="4 5">
    <name type="scientific">Succinivibrio dextrinosolvens DSM 3072</name>
    <dbReference type="NCBI Taxonomy" id="1123324"/>
    <lineage>
        <taxon>Bacteria</taxon>
        <taxon>Pseudomonadati</taxon>
        <taxon>Pseudomonadota</taxon>
        <taxon>Gammaproteobacteria</taxon>
        <taxon>Aeromonadales</taxon>
        <taxon>Succinivibrionaceae</taxon>
        <taxon>Succinivibrio</taxon>
    </lineage>
</organism>
<gene>
    <name evidence="4" type="ORF">SAMN02745213_01671</name>
</gene>
<sequence length="367" mass="40309">MIKKILATFSILTLITAASADDDIKSLKEKCDGGDYSQCTKLADIYATGDESVLDFAAADKYYEKACTFGRDQKACSALVFNKGAVSRIKSYRVPKDVQRAAKIYNYAVKSTNYDTLYELFKQYCEDDKDLRACAYYGEMKVSGIGTRVTVNRGIKLIKESCAEGDVYACSNLGYRYFAADEIDTDEFKAFKLLNYACSNGEFGSCRFVAAFYENEIGVKYNQDKVQYLYSKACDNADAISCHKLGTIYMGDKNKIGKAVEAFSTGCEYGSIRSCTSLGQIYLEGKGVPADDKKAFNLFKEACDGNDSTGCYNLALCYEKGKGVKRSRNVAATIYSKACDVGSTAACEHIAKTENAQSPQAPAPEKK</sequence>
<dbReference type="STRING" id="83771.SAMN02910357_01931"/>
<evidence type="ECO:0000256" key="1">
    <source>
        <dbReference type="ARBA" id="ARBA00008486"/>
    </source>
</evidence>
<dbReference type="RefSeq" id="WP_078929064.1">
    <property type="nucleotide sequence ID" value="NZ_FUXX01000030.1"/>
</dbReference>
<dbReference type="Pfam" id="PF08238">
    <property type="entry name" value="Sel1"/>
    <property type="match status" value="5"/>
</dbReference>
<name>A0A1T4VKW0_9GAMM</name>
<reference evidence="5" key="1">
    <citation type="submission" date="2017-02" db="EMBL/GenBank/DDBJ databases">
        <authorList>
            <person name="Varghese N."/>
            <person name="Submissions S."/>
        </authorList>
    </citation>
    <scope>NUCLEOTIDE SEQUENCE [LARGE SCALE GENOMIC DNA]</scope>
    <source>
        <strain evidence="5">DSM 3072</strain>
    </source>
</reference>
<dbReference type="AlphaFoldDB" id="A0A1T4VKW0"/>
<feature type="chain" id="PRO_5039906921" evidence="3">
    <location>
        <begin position="21"/>
        <end position="367"/>
    </location>
</feature>
<dbReference type="Proteomes" id="UP000242432">
    <property type="component" value="Unassembled WGS sequence"/>
</dbReference>
<protein>
    <submittedName>
        <fullName evidence="4">TPR repeat</fullName>
    </submittedName>
</protein>
<dbReference type="InterPro" id="IPR011990">
    <property type="entry name" value="TPR-like_helical_dom_sf"/>
</dbReference>
<keyword evidence="3" id="KW-0732">Signal</keyword>